<evidence type="ECO:0000313" key="11">
    <source>
        <dbReference type="EMBL" id="AMO01380.1"/>
    </source>
</evidence>
<feature type="domain" description="RNA polymerase Rpb1" evidence="10">
    <location>
        <begin position="271"/>
        <end position="349"/>
    </location>
</feature>
<protein>
    <recommendedName>
        <fullName evidence="8">DNA-directed RNA polymerase subunit beta''</fullName>
        <ecNumber evidence="8">2.7.7.6</ecNumber>
    </recommendedName>
    <alternativeName>
        <fullName evidence="8">PEP</fullName>
    </alternativeName>
    <alternativeName>
        <fullName evidence="8">Plastid-encoded RNA polymerase subunit beta''</fullName>
        <shortName evidence="8">RNA polymerase subunit beta''</shortName>
    </alternativeName>
</protein>
<keyword evidence="6 8" id="KW-0862">Zinc</keyword>
<feature type="binding site" evidence="8">
    <location>
        <position position="492"/>
    </location>
    <ligand>
        <name>Zn(2+)</name>
        <dbReference type="ChEBI" id="CHEBI:29105"/>
    </ligand>
</feature>
<dbReference type="RefSeq" id="YP_009237954.1">
    <property type="nucleotide sequence ID" value="NC_029669.1"/>
</dbReference>
<dbReference type="InterPro" id="IPR042102">
    <property type="entry name" value="RNA_pol_Rpb1_3_sf"/>
</dbReference>
<evidence type="ECO:0000259" key="10">
    <source>
        <dbReference type="Pfam" id="PF05000"/>
    </source>
</evidence>
<dbReference type="EMBL" id="KT199256">
    <property type="protein sequence ID" value="AMO01380.1"/>
    <property type="molecule type" value="Genomic_DNA"/>
</dbReference>
<dbReference type="GO" id="GO:0008270">
    <property type="term" value="F:zinc ion binding"/>
    <property type="evidence" value="ECO:0007669"/>
    <property type="project" value="UniProtKB-UniRule"/>
</dbReference>
<sequence>MKTGFSNYRLKKTLTSFYLRSYFPFSLSKFDKRFLHKSLPNVSLLSRRPGVFFHNTNKKSVSYSLYSLSEKTKSQSIFDLKSQKSFGCLPFLVILPKNRTYLTSLKKEESCSSLSFTRKKTKINSFSLRKKEECFVNVASEIKRKNQPVVLKQLAALSLFFGSEPSQQADMFFNAQMESNSVSQELNLFWNLSFDKGRLKSFVFWFLKQYGENKTVFLLEQLKEIGFGYATKAGLSLGIDDLRIPSQKKDLLLQAQESINTKIRRYKSAEITGVERFQNLIDTWHQTSENLKQEVIRNFEATDLFNPVYMMAFSGARGNLSQVRQLVGMRGLMSDPQGQIIDFPIRSNFREGLTLTEYLISTYGARKGIVDTALKTATAGYLTRRLVDVAQHVIVSMFDCGTKRGIFVFDMKEGNKTIYSFQNRLIGRVLAKDVLSLESDKHCWLGSKNTKKFLIAQRNQEISSELAAAITKVTKKAMVRSPLTCQTKKLVCQLCYGWSLSNGRLVSIGEAVGVIAAQSIGEPGTQLTMRTFHTGGVFSAGITDQIIAPFDGNVQYPSAIPGTCIRTPQGDIAFLTKSESSFNLVSNFHFESLDFQNQVGEERFSKSKETPIKKALNSTQTYTIPAYTILFARNNQKVFKKQIMAQFSSQQTTQRGRAEQTIYADLEGEFYYNHLDLLETKSEKYENVTWTSENWGQIWILSGKIYRQPFPSSFFPAPKDFVTNNSIFNQIGWVSPYSSFGFSTDQSMDFRSKKAGKLSTTQSNLGFSSIKTKSIISRLQDQKLILPFAKMKQFQQTEFFSNKNRRKFSKEIQEEKKKSRETKFRKFSKNSTLENLNFNSTIVIHNKKVRCLPNQILENLSLQNLKRFSHHSNKQLKKLQTQNTFISVYLFNKLLYLFPRELKGSQDLLPSLLIRNRPKQIKKLIENLNFRNSLKTSILNNVSYKKRLSLKTNQSFVLAEKKFVFQIHSHNYLSSQTHEQHKLSSLKENNKFFETKPFFSYPFQKFLRQKMFFMLFRRPRKFSKSFRTLQKNLKTQYKKPLQVLSSSSQNSKILTFYLHKGASSKGFASQKGKYKENKTKRKTNKWNSWDLLNSIPCATSATFLDKNPKVKKMKLASTGIKPRKLQFSLFFKKTKKIHFFEQVKKNTFFLTSFVNLIHNLMNQSTLLSKNTNDFVNNGMPNTFLPSFVSKFSPVNYVHRQPGVSIFQKFASNGDQHATKLSKSKQQFAPFEEEKQIKKQLSVLTHKGLLNRKPSSLNFSSTKIDNSFSKPKNLILKNPILFLSLKEISYQKIGYFFSLPSFFNRSINFKGNSLAGFSRSGLILSSSQKQTTTLDFSLNQQDQVFNYLPLKTHSALSLNHFSLNEGKRNNKALSIGNTYSWSTPSNTAFQWFPAKYQTINNGIFIFSGSLFNSTDKTSMKQTSLQRKKSFLNSRQFPAICFGRTKPFGLVEQSQSGSKNLFFASFSLSLPEGQESGNTNTLHLDFHKFLTRFPKGHSFFIADENESKEKFQQKLLIQRKEKAKNNNFLKKSTPNFPAICFGRTKTNGSAFRLKNLSSLENLYKFNNLQLRWRQSTSFSFVNLLNQNKKTSNSFLKYKLKFSVHSNEIFWIPQENYKIKVWFNKQKSLLTTTKKNRSSAPIFYLTNRQGLKQPFYSKLEGVSICQQSFLPSRKVTKQKFFSILGKKSLCLEQNQITSESLLNKQRKNEEKKFPAKSWKLFIRQNNKKPNQPFAGKFFDKKTMPLHDFYLALKKNIDYLLKKKWSSKPNPFLLSLPENVQISTPNTFSYSQNQETSTQSAKKKEVAQKPIIAPFFEQKKLFCSVSMTSKLTNINVTKQIKNKKIKGQTTGSSKNTLENAQNMHLTIKNGWVYCSSSLSDILKLHRAIINPGQVFLDNLSFDQHRIYTECISKPHGSTAVSSFSKIPDSFLIKEQSQNQIMAGIFEEKFPAFKQNNGWLNNYLIDQSISNPKSRWKLTQNSNLGFVLLIRPMQFKILPNIQQQKTQLYQSHHKLSQSYFSLLMNKYFHSNILNKQNSNQKFISTFPSSDYKLSYSFNVSYGSKLKKTPENKKQNSSQKLGNFSQLHSDNKLLHSIRGESKTNLNNFSSSLMKDENTNNKKLKSQKINQPFGLVEPKQRAEKFCFISSTQNNKHSLKNNEQLFFSNYSIQFYPLQIQSSLAHSSFNLPSFNFNSSNHSVAAAFRRSFRTKNALNSVLNLGTLSNDQTTLPNLEILNSLILKNLLIQSALKTKNTFKAKNNNFFKKVSHRTKPKGFVLPKQMAWFYQNKRLDFNSATVKKRKPLAVLNQRISQNQSKWAEKDKEQIVSFISSIPFLFSLPCIDFSASQKMAYFANQKIFASYFLNRELKKSISVYKPESHSLSPFSLKKLDSIIPSAFFSPWVETDSSFFGRAMKKPYLNGVLLEEKRESFSGAPALIKKSKQFQPKAKGKVFLSKNEFILNSLNMISSNRIFALSSFLSPLEGEIMPSNKYTWFSKSDPNQHLIVTKADLFSFYLPIKTSMVSLKREIKSENNKNADFPALRAGTTNSFTENLINNKLTNSWNSKLNQTKLTKNISLVFGSNQAICFGSNQANRLKISPNYQWILKKNQNFKQLFVDVNDTESNLKKQLELESKTPQFQFSSLSQNKSETISNSLSMNEKRRESTNLTNVSFKYKNQFYKIKGLNIGKRPHPKTLRLGSFLVYGDSISSDTAIDNTGQMIHMSNFKITLRHGQPVLISPKGILHAYNGDFVYRKAPIITLPFETLKTGDIVQGIPKVEQYFEARTTQRGRLFVQSLPILLLGIFERYRSRLPLEKAVRQSFLKIQQIIVDGVQRVYRSQGVSIADKHLEVVVRQMTSKVQIIYGGQTGFFPGELINLEIVERVNQFLMVKIIYEPVVLGITRASLEVDSFLSAASFQQTTKILTRAAISRKKDFLKGLKENLLVGNLIPAGTGYLLPI</sequence>
<proteinExistence type="inferred from homology"/>
<dbReference type="Gene3D" id="1.10.150.390">
    <property type="match status" value="1"/>
</dbReference>
<comment type="subcellular location">
    <subcellularLocation>
        <location evidence="8">Plastid</location>
        <location evidence="8">Chloroplast</location>
    </subcellularLocation>
</comment>
<comment type="subunit">
    <text evidence="8">In plastids the minimal PEP RNA polymerase catalytic core is composed of four subunits: alpha, beta, beta', and beta''. When a (nuclear-encoded) sigma factor is associated with the core the holoenzyme is formed, which can initiate transcription.</text>
</comment>
<feature type="domain" description="RNA polymerase Rpb1" evidence="9">
    <location>
        <begin position="2818"/>
        <end position="2864"/>
    </location>
</feature>
<dbReference type="CDD" id="cd02655">
    <property type="entry name" value="RNAP_beta'_C"/>
    <property type="match status" value="1"/>
</dbReference>
<comment type="function">
    <text evidence="8">DNA-dependent RNA polymerase catalyzes the transcription of DNA into RNA using the four ribonucleoside triphosphates as substrates.</text>
</comment>
<keyword evidence="5 8" id="KW-0479">Metal-binding</keyword>
<dbReference type="InterPro" id="IPR012756">
    <property type="entry name" value="DNA-dir_RpoC2_beta_pp"/>
</dbReference>
<keyword evidence="7 8" id="KW-0804">Transcription</keyword>
<accession>A0A140HB31</accession>
<dbReference type="Gene3D" id="1.10.274.100">
    <property type="entry name" value="RNA polymerase Rpb1, domain 3"/>
    <property type="match status" value="1"/>
</dbReference>
<feature type="binding site" evidence="8">
    <location>
        <position position="485"/>
    </location>
    <ligand>
        <name>Zn(2+)</name>
        <dbReference type="ChEBI" id="CHEBI:29105"/>
    </ligand>
</feature>
<evidence type="ECO:0000256" key="6">
    <source>
        <dbReference type="ARBA" id="ARBA00022833"/>
    </source>
</evidence>
<dbReference type="GO" id="GO:0009507">
    <property type="term" value="C:chloroplast"/>
    <property type="evidence" value="ECO:0007669"/>
    <property type="project" value="UniProtKB-SubCell"/>
</dbReference>
<dbReference type="InterPro" id="IPR045867">
    <property type="entry name" value="DNA-dir_RpoC_beta_prime"/>
</dbReference>
<dbReference type="HAMAP" id="MF_01324">
    <property type="entry name" value="RNApol_bact_RpoC2"/>
    <property type="match status" value="1"/>
</dbReference>
<name>A0A140HB31_PSESB</name>
<comment type="cofactor">
    <cofactor evidence="8">
        <name>Zn(2+)</name>
        <dbReference type="ChEBI" id="CHEBI:29105"/>
    </cofactor>
    <text evidence="8">Binds 1 Zn(2+) ion per subunit.</text>
</comment>
<dbReference type="EC" id="2.7.7.6" evidence="8"/>
<dbReference type="NCBIfam" id="TIGR02388">
    <property type="entry name" value="rpoC2_cyan"/>
    <property type="match status" value="1"/>
</dbReference>
<dbReference type="InterPro" id="IPR007083">
    <property type="entry name" value="RNA_pol_Rpb1_4"/>
</dbReference>
<dbReference type="SUPFAM" id="SSF64484">
    <property type="entry name" value="beta and beta-prime subunits of DNA dependent RNA-polymerase"/>
    <property type="match status" value="1"/>
</dbReference>
<dbReference type="PANTHER" id="PTHR19376">
    <property type="entry name" value="DNA-DIRECTED RNA POLYMERASE"/>
    <property type="match status" value="1"/>
</dbReference>
<dbReference type="Pfam" id="PF04998">
    <property type="entry name" value="RNA_pol_Rpb1_5"/>
    <property type="match status" value="2"/>
</dbReference>
<keyword evidence="4 8" id="KW-0548">Nucleotidyltransferase</keyword>
<keyword evidence="11" id="KW-0150">Chloroplast</keyword>
<dbReference type="Gene3D" id="1.10.132.30">
    <property type="match status" value="1"/>
</dbReference>
<feature type="domain" description="RNA polymerase Rpb1" evidence="9">
    <location>
        <begin position="352"/>
        <end position="842"/>
    </location>
</feature>
<dbReference type="Gene3D" id="1.10.1790.20">
    <property type="match status" value="1"/>
</dbReference>
<evidence type="ECO:0000256" key="8">
    <source>
        <dbReference type="HAMAP-Rule" id="MF_01324"/>
    </source>
</evidence>
<feature type="binding site" evidence="8">
    <location>
        <position position="400"/>
    </location>
    <ligand>
        <name>Zn(2+)</name>
        <dbReference type="ChEBI" id="CHEBI:29105"/>
    </ligand>
</feature>
<dbReference type="PANTHER" id="PTHR19376:SF68">
    <property type="entry name" value="DNA-DIRECTED RNA POLYMERASE SUBUNIT BETA"/>
    <property type="match status" value="1"/>
</dbReference>
<dbReference type="Pfam" id="PF05000">
    <property type="entry name" value="RNA_pol_Rpb1_4"/>
    <property type="match status" value="1"/>
</dbReference>
<evidence type="ECO:0000259" key="9">
    <source>
        <dbReference type="Pfam" id="PF04998"/>
    </source>
</evidence>
<evidence type="ECO:0000256" key="2">
    <source>
        <dbReference type="ARBA" id="ARBA00022640"/>
    </source>
</evidence>
<gene>
    <name evidence="8 11" type="primary">rpoC2</name>
    <name evidence="11" type="ORF">VV00_18</name>
</gene>
<evidence type="ECO:0000256" key="3">
    <source>
        <dbReference type="ARBA" id="ARBA00022679"/>
    </source>
</evidence>
<dbReference type="InterPro" id="IPR038120">
    <property type="entry name" value="Rpb1_funnel_sf"/>
</dbReference>
<comment type="similarity">
    <text evidence="8">Belongs to the RNA polymerase beta' chain family. RpoC2 subfamily.</text>
</comment>
<comment type="catalytic activity">
    <reaction evidence="8">
        <text>RNA(n) + a ribonucleoside 5'-triphosphate = RNA(n+1) + diphosphate</text>
        <dbReference type="Rhea" id="RHEA:21248"/>
        <dbReference type="Rhea" id="RHEA-COMP:14527"/>
        <dbReference type="Rhea" id="RHEA-COMP:17342"/>
        <dbReference type="ChEBI" id="CHEBI:33019"/>
        <dbReference type="ChEBI" id="CHEBI:61557"/>
        <dbReference type="ChEBI" id="CHEBI:140395"/>
        <dbReference type="EC" id="2.7.7.6"/>
    </reaction>
</comment>
<evidence type="ECO:0000256" key="7">
    <source>
        <dbReference type="ARBA" id="ARBA00023163"/>
    </source>
</evidence>
<dbReference type="GO" id="GO:0003899">
    <property type="term" value="F:DNA-directed RNA polymerase activity"/>
    <property type="evidence" value="ECO:0007669"/>
    <property type="project" value="UniProtKB-UniRule"/>
</dbReference>
<keyword evidence="1 8" id="KW-0240">DNA-directed RNA polymerase</keyword>
<evidence type="ECO:0000256" key="1">
    <source>
        <dbReference type="ARBA" id="ARBA00022478"/>
    </source>
</evidence>
<dbReference type="InterPro" id="IPR007081">
    <property type="entry name" value="RNA_pol_Rpb1_5"/>
</dbReference>
<geneLocation type="chloroplast" evidence="11"/>
<dbReference type="GO" id="GO:0003677">
    <property type="term" value="F:DNA binding"/>
    <property type="evidence" value="ECO:0007669"/>
    <property type="project" value="UniProtKB-UniRule"/>
</dbReference>
<reference evidence="11" key="1">
    <citation type="journal article" date="2016" name="Mol. Phylogenet. Evol.">
        <title>Chloroplast phylogenomic data from the green algal order Sphaeropleales (Chlorophyceae, Chlorophyta) reveal complex patterns of sequence evolution.</title>
        <authorList>
            <person name="Fucikova K."/>
            <person name="Lewis P.O."/>
            <person name="Lewis L.A."/>
        </authorList>
    </citation>
    <scope>NUCLEOTIDE SEQUENCE</scope>
    <source>
        <strain evidence="11">SAG 2137</strain>
    </source>
</reference>
<dbReference type="GO" id="GO:0006351">
    <property type="term" value="P:DNA-templated transcription"/>
    <property type="evidence" value="ECO:0007669"/>
    <property type="project" value="UniProtKB-UniRule"/>
</dbReference>
<keyword evidence="3 8" id="KW-0808">Transferase</keyword>
<feature type="binding site" evidence="8">
    <location>
        <position position="495"/>
    </location>
    <ligand>
        <name>Zn(2+)</name>
        <dbReference type="ChEBI" id="CHEBI:29105"/>
    </ligand>
</feature>
<evidence type="ECO:0000256" key="4">
    <source>
        <dbReference type="ARBA" id="ARBA00022695"/>
    </source>
</evidence>
<dbReference type="GO" id="GO:0000428">
    <property type="term" value="C:DNA-directed RNA polymerase complex"/>
    <property type="evidence" value="ECO:0007669"/>
    <property type="project" value="UniProtKB-KW"/>
</dbReference>
<keyword evidence="2 11" id="KW-0934">Plastid</keyword>
<organism evidence="11">
    <name type="scientific">Pseudomuriella schumacherensis</name>
    <name type="common">Green alga</name>
    <dbReference type="NCBI Taxonomy" id="889459"/>
    <lineage>
        <taxon>Eukaryota</taxon>
        <taxon>Viridiplantae</taxon>
        <taxon>Chlorophyta</taxon>
        <taxon>core chlorophytes</taxon>
        <taxon>Chlorophyceae</taxon>
        <taxon>CS clade</taxon>
        <taxon>Sphaeropleales</taxon>
        <taxon>Pseudomuriellaceae</taxon>
        <taxon>Pseudomuriella</taxon>
    </lineage>
</organism>
<evidence type="ECO:0000256" key="5">
    <source>
        <dbReference type="ARBA" id="ARBA00022723"/>
    </source>
</evidence>
<dbReference type="GeneID" id="27073971"/>